<gene>
    <name evidence="11" type="ORF">DB32_005987</name>
</gene>
<evidence type="ECO:0000259" key="9">
    <source>
        <dbReference type="Pfam" id="PF02687"/>
    </source>
</evidence>
<feature type="region of interest" description="Disordered" evidence="7">
    <location>
        <begin position="135"/>
        <end position="157"/>
    </location>
</feature>
<keyword evidence="12" id="KW-1185">Reference proteome</keyword>
<evidence type="ECO:0000256" key="2">
    <source>
        <dbReference type="ARBA" id="ARBA00005236"/>
    </source>
</evidence>
<feature type="transmembrane region" description="Helical" evidence="8">
    <location>
        <begin position="430"/>
        <end position="459"/>
    </location>
</feature>
<dbReference type="AlphaFoldDB" id="A0A0F6YL25"/>
<evidence type="ECO:0000313" key="11">
    <source>
        <dbReference type="EMBL" id="AKF08838.1"/>
    </source>
</evidence>
<feature type="region of interest" description="Disordered" evidence="7">
    <location>
        <begin position="173"/>
        <end position="207"/>
    </location>
</feature>
<sequence length="519" mass="56220">MDYALTIGLRYLRSKKKKTVSVITFIAVSGVALGVAALLVVMSITSGFQVEFRNKVLGVNAHVLVMKYGLDFEEYEDVMARAMEMPEVAGAAPFVINEMMLARGDRIAGVLVKGVDPVAMPTVLDLPTQLVDGSLEGLRREGAAPPRRPDDEGGARTEGLDLDAFLERIADGSAPEDAARATESAASAPAPSQEEQTPDDDEPLDELPVVRVPTPEEAEAALEGTDTSVSDGPVEDVLFEDTEAQVTPTESLPGVVVGATLARTLDLHVGDRVSVISPLSGLDTSMFHAEARTPRSREFRVIGVFEAGFQEYDSRLVYADLYEAQAFFDHGDSVTGVEIRLHDLEQAPAISRRLERVLGGGPYHTLDWQELNHNLFTALEIQKVMLSLVIATIIFIAAFNVIATLIMIVLEKKREIAILKAMGAHDLHVLVVFLVQGLIIGLVGTVIGLALGGGVSFWLESYRFPLDPHVYLIDHVPVRTSMSEFGTTVLIALGICLVATLLPSWWAARLLPAEGVRYE</sequence>
<keyword evidence="4 8" id="KW-0812">Transmembrane</keyword>
<feature type="compositionally biased region" description="Low complexity" evidence="7">
    <location>
        <begin position="181"/>
        <end position="195"/>
    </location>
</feature>
<evidence type="ECO:0000259" key="10">
    <source>
        <dbReference type="Pfam" id="PF12704"/>
    </source>
</evidence>
<keyword evidence="6 8" id="KW-0472">Membrane</keyword>
<organism evidence="11 12">
    <name type="scientific">Sandaracinus amylolyticus</name>
    <dbReference type="NCBI Taxonomy" id="927083"/>
    <lineage>
        <taxon>Bacteria</taxon>
        <taxon>Pseudomonadati</taxon>
        <taxon>Myxococcota</taxon>
        <taxon>Polyangia</taxon>
        <taxon>Polyangiales</taxon>
        <taxon>Sandaracinaceae</taxon>
        <taxon>Sandaracinus</taxon>
    </lineage>
</organism>
<dbReference type="Proteomes" id="UP000034883">
    <property type="component" value="Chromosome"/>
</dbReference>
<dbReference type="InterPro" id="IPR003838">
    <property type="entry name" value="ABC3_permease_C"/>
</dbReference>
<evidence type="ECO:0000313" key="12">
    <source>
        <dbReference type="Proteomes" id="UP000034883"/>
    </source>
</evidence>
<dbReference type="KEGG" id="samy:DB32_005987"/>
<dbReference type="InterPro" id="IPR051447">
    <property type="entry name" value="Lipoprotein-release_system"/>
</dbReference>
<protein>
    <submittedName>
        <fullName evidence="11">Lipoprotein releasing system transmembrane protein LolC</fullName>
    </submittedName>
</protein>
<dbReference type="RefSeq" id="WP_053235940.1">
    <property type="nucleotide sequence ID" value="NZ_CP011125.1"/>
</dbReference>
<keyword evidence="3" id="KW-1003">Cell membrane</keyword>
<reference evidence="11 12" key="1">
    <citation type="submission" date="2015-03" db="EMBL/GenBank/DDBJ databases">
        <title>Genome assembly of Sandaracinus amylolyticus DSM 53668.</title>
        <authorList>
            <person name="Sharma G."/>
            <person name="Subramanian S."/>
        </authorList>
    </citation>
    <scope>NUCLEOTIDE SEQUENCE [LARGE SCALE GENOMIC DNA]</scope>
    <source>
        <strain evidence="11 12">DSM 53668</strain>
    </source>
</reference>
<feature type="compositionally biased region" description="Basic and acidic residues" evidence="7">
    <location>
        <begin position="137"/>
        <end position="157"/>
    </location>
</feature>
<keyword evidence="11" id="KW-0449">Lipoprotein</keyword>
<dbReference type="PANTHER" id="PTHR30489:SF0">
    <property type="entry name" value="LIPOPROTEIN-RELEASING SYSTEM TRANSMEMBRANE PROTEIN LOLE"/>
    <property type="match status" value="1"/>
</dbReference>
<feature type="transmembrane region" description="Helical" evidence="8">
    <location>
        <begin position="485"/>
        <end position="508"/>
    </location>
</feature>
<evidence type="ECO:0000256" key="1">
    <source>
        <dbReference type="ARBA" id="ARBA00004651"/>
    </source>
</evidence>
<evidence type="ECO:0000256" key="6">
    <source>
        <dbReference type="ARBA" id="ARBA00023136"/>
    </source>
</evidence>
<dbReference type="EMBL" id="CP011125">
    <property type="protein sequence ID" value="AKF08838.1"/>
    <property type="molecule type" value="Genomic_DNA"/>
</dbReference>
<feature type="domain" description="MacB-like periplasmic core" evidence="10">
    <location>
        <begin position="24"/>
        <end position="129"/>
    </location>
</feature>
<dbReference type="STRING" id="927083.DB32_005987"/>
<evidence type="ECO:0000256" key="7">
    <source>
        <dbReference type="SAM" id="MobiDB-lite"/>
    </source>
</evidence>
<feature type="domain" description="MacB-like periplasmic core" evidence="10">
    <location>
        <begin position="238"/>
        <end position="356"/>
    </location>
</feature>
<dbReference type="Pfam" id="PF02687">
    <property type="entry name" value="FtsX"/>
    <property type="match status" value="1"/>
</dbReference>
<feature type="transmembrane region" description="Helical" evidence="8">
    <location>
        <begin position="384"/>
        <end position="410"/>
    </location>
</feature>
<dbReference type="GO" id="GO:0098797">
    <property type="term" value="C:plasma membrane protein complex"/>
    <property type="evidence" value="ECO:0007669"/>
    <property type="project" value="TreeGrafter"/>
</dbReference>
<feature type="compositionally biased region" description="Acidic residues" evidence="7">
    <location>
        <begin position="196"/>
        <end position="205"/>
    </location>
</feature>
<comment type="similarity">
    <text evidence="2">Belongs to the ABC-4 integral membrane protein family. LolC/E subfamily.</text>
</comment>
<feature type="transmembrane region" description="Helical" evidence="8">
    <location>
        <begin position="20"/>
        <end position="44"/>
    </location>
</feature>
<name>A0A0F6YL25_9BACT</name>
<evidence type="ECO:0000256" key="4">
    <source>
        <dbReference type="ARBA" id="ARBA00022692"/>
    </source>
</evidence>
<feature type="domain" description="ABC3 transporter permease C-terminal" evidence="9">
    <location>
        <begin position="388"/>
        <end position="509"/>
    </location>
</feature>
<dbReference type="Pfam" id="PF12704">
    <property type="entry name" value="MacB_PCD"/>
    <property type="match status" value="2"/>
</dbReference>
<evidence type="ECO:0000256" key="5">
    <source>
        <dbReference type="ARBA" id="ARBA00022989"/>
    </source>
</evidence>
<accession>A0A0F6YL25</accession>
<keyword evidence="5 8" id="KW-1133">Transmembrane helix</keyword>
<dbReference type="PANTHER" id="PTHR30489">
    <property type="entry name" value="LIPOPROTEIN-RELEASING SYSTEM TRANSMEMBRANE PROTEIN LOLE"/>
    <property type="match status" value="1"/>
</dbReference>
<comment type="subcellular location">
    <subcellularLocation>
        <location evidence="1">Cell membrane</location>
        <topology evidence="1">Multi-pass membrane protein</topology>
    </subcellularLocation>
</comment>
<dbReference type="OrthoDB" id="9808461at2"/>
<evidence type="ECO:0000256" key="3">
    <source>
        <dbReference type="ARBA" id="ARBA00022475"/>
    </source>
</evidence>
<proteinExistence type="inferred from homology"/>
<dbReference type="GO" id="GO:0044874">
    <property type="term" value="P:lipoprotein localization to outer membrane"/>
    <property type="evidence" value="ECO:0007669"/>
    <property type="project" value="TreeGrafter"/>
</dbReference>
<dbReference type="InterPro" id="IPR025857">
    <property type="entry name" value="MacB_PCD"/>
</dbReference>
<evidence type="ECO:0000256" key="8">
    <source>
        <dbReference type="SAM" id="Phobius"/>
    </source>
</evidence>